<dbReference type="PANTHER" id="PTHR21399:SF0">
    <property type="entry name" value="METHYLOSOME SUBUNIT PICLN"/>
    <property type="match status" value="1"/>
</dbReference>
<feature type="region of interest" description="Disordered" evidence="5">
    <location>
        <begin position="56"/>
        <end position="86"/>
    </location>
</feature>
<gene>
    <name evidence="6" type="ORF">KVT40_004448</name>
</gene>
<dbReference type="GO" id="GO:0045292">
    <property type="term" value="P:mRNA cis splicing, via spliceosome"/>
    <property type="evidence" value="ECO:0007669"/>
    <property type="project" value="TreeGrafter"/>
</dbReference>
<comment type="subcellular location">
    <subcellularLocation>
        <location evidence="2">Cytoplasm</location>
    </subcellularLocation>
    <subcellularLocation>
        <location evidence="1">Nucleus</location>
    </subcellularLocation>
</comment>
<evidence type="ECO:0008006" key="8">
    <source>
        <dbReference type="Google" id="ProtNLM"/>
    </source>
</evidence>
<protein>
    <recommendedName>
        <fullName evidence="8">Regulator of volume decrease after cellular swelling-domain-containing protein</fullName>
    </recommendedName>
</protein>
<name>A0A8K0PDX8_9PEZI</name>
<dbReference type="InterPro" id="IPR039924">
    <property type="entry name" value="ICln/Lot5/Saf5"/>
</dbReference>
<dbReference type="GO" id="GO:0034715">
    <property type="term" value="C:pICln-Sm protein complex"/>
    <property type="evidence" value="ECO:0007669"/>
    <property type="project" value="TreeGrafter"/>
</dbReference>
<evidence type="ECO:0000256" key="2">
    <source>
        <dbReference type="ARBA" id="ARBA00004496"/>
    </source>
</evidence>
<evidence type="ECO:0000313" key="7">
    <source>
        <dbReference type="Proteomes" id="UP000809789"/>
    </source>
</evidence>
<feature type="region of interest" description="Disordered" evidence="5">
    <location>
        <begin position="152"/>
        <end position="176"/>
    </location>
</feature>
<feature type="region of interest" description="Disordered" evidence="5">
    <location>
        <begin position="242"/>
        <end position="304"/>
    </location>
</feature>
<evidence type="ECO:0000256" key="4">
    <source>
        <dbReference type="ARBA" id="ARBA00023242"/>
    </source>
</evidence>
<dbReference type="PANTHER" id="PTHR21399">
    <property type="entry name" value="CHLORIDE CONDUCTANCE REGULATORY PROTEIN ICLN"/>
    <property type="match status" value="1"/>
</dbReference>
<evidence type="ECO:0000256" key="3">
    <source>
        <dbReference type="ARBA" id="ARBA00022490"/>
    </source>
</evidence>
<organism evidence="6 7">
    <name type="scientific">Elsinoe batatas</name>
    <dbReference type="NCBI Taxonomy" id="2601811"/>
    <lineage>
        <taxon>Eukaryota</taxon>
        <taxon>Fungi</taxon>
        <taxon>Dikarya</taxon>
        <taxon>Ascomycota</taxon>
        <taxon>Pezizomycotina</taxon>
        <taxon>Dothideomycetes</taxon>
        <taxon>Dothideomycetidae</taxon>
        <taxon>Myriangiales</taxon>
        <taxon>Elsinoaceae</taxon>
        <taxon>Elsinoe</taxon>
    </lineage>
</organism>
<feature type="compositionally biased region" description="Basic and acidic residues" evidence="5">
    <location>
        <begin position="292"/>
        <end position="304"/>
    </location>
</feature>
<comment type="caution">
    <text evidence="6">The sequence shown here is derived from an EMBL/GenBank/DDBJ whole genome shotgun (WGS) entry which is preliminary data.</text>
</comment>
<dbReference type="GO" id="GO:0005829">
    <property type="term" value="C:cytosol"/>
    <property type="evidence" value="ECO:0007669"/>
    <property type="project" value="TreeGrafter"/>
</dbReference>
<dbReference type="Gene3D" id="2.30.29.30">
    <property type="entry name" value="Pleckstrin-homology domain (PH domain)/Phosphotyrosine-binding domain (PTB)"/>
    <property type="match status" value="1"/>
</dbReference>
<dbReference type="Pfam" id="PF03517">
    <property type="entry name" value="Voldacs"/>
    <property type="match status" value="1"/>
</dbReference>
<dbReference type="GO" id="GO:0005681">
    <property type="term" value="C:spliceosomal complex"/>
    <property type="evidence" value="ECO:0007669"/>
    <property type="project" value="TreeGrafter"/>
</dbReference>
<evidence type="ECO:0000313" key="6">
    <source>
        <dbReference type="EMBL" id="KAG8628575.1"/>
    </source>
</evidence>
<accession>A0A8K0PDX8</accession>
<dbReference type="AlphaFoldDB" id="A0A8K0PDX8"/>
<proteinExistence type="predicted"/>
<dbReference type="GO" id="GO:0000387">
    <property type="term" value="P:spliceosomal snRNP assembly"/>
    <property type="evidence" value="ECO:0007669"/>
    <property type="project" value="TreeGrafter"/>
</dbReference>
<keyword evidence="7" id="KW-1185">Reference proteome</keyword>
<feature type="compositionally biased region" description="Polar residues" evidence="5">
    <location>
        <begin position="66"/>
        <end position="79"/>
    </location>
</feature>
<feature type="compositionally biased region" description="Acidic residues" evidence="5">
    <location>
        <begin position="279"/>
        <end position="291"/>
    </location>
</feature>
<dbReference type="InterPro" id="IPR011993">
    <property type="entry name" value="PH-like_dom_sf"/>
</dbReference>
<sequence>MALELFSSPPAKDQFQTLENFQASTPATFFDGKPVLHYHNPCCTLTISNSALADSPFASLGPRPSQPTTNGSHTNGDHPSTSEETTITVETWITSRDFTLYSPSASSGLHIPYSLISLHAQQGEGLYMQLVLNSSPHTTDDELETLEVVLTPSPQAPSDSDPAAESSTTNGHDQSVGSEAARLYTALSTCADLHPDPNPDDEAEGNAAGLMAMLQQATAEGGEVDLSSGGWVTAENMHEFMDADGNVTFPSQGEGERGGEVEGLGPGAGTRRGAGEGEDRVEDGDDGAAEDGEGRGETKWRRTG</sequence>
<keyword evidence="4" id="KW-0539">Nucleus</keyword>
<evidence type="ECO:0000256" key="1">
    <source>
        <dbReference type="ARBA" id="ARBA00004123"/>
    </source>
</evidence>
<dbReference type="EMBL" id="JAESVG020000004">
    <property type="protein sequence ID" value="KAG8628575.1"/>
    <property type="molecule type" value="Genomic_DNA"/>
</dbReference>
<keyword evidence="3" id="KW-0963">Cytoplasm</keyword>
<dbReference type="OrthoDB" id="19714at2759"/>
<feature type="compositionally biased region" description="Low complexity" evidence="5">
    <location>
        <begin position="152"/>
        <end position="169"/>
    </location>
</feature>
<feature type="compositionally biased region" description="Gly residues" evidence="5">
    <location>
        <begin position="261"/>
        <end position="272"/>
    </location>
</feature>
<reference evidence="6" key="1">
    <citation type="submission" date="2021-07" db="EMBL/GenBank/DDBJ databases">
        <title>Elsinoe batatas strain:CRI-CJ2 Genome sequencing and assembly.</title>
        <authorList>
            <person name="Huang L."/>
        </authorList>
    </citation>
    <scope>NUCLEOTIDE SEQUENCE</scope>
    <source>
        <strain evidence="6">CRI-CJ2</strain>
    </source>
</reference>
<dbReference type="Proteomes" id="UP000809789">
    <property type="component" value="Unassembled WGS sequence"/>
</dbReference>
<evidence type="ECO:0000256" key="5">
    <source>
        <dbReference type="SAM" id="MobiDB-lite"/>
    </source>
</evidence>